<keyword evidence="4" id="KW-0479">Metal-binding</keyword>
<proteinExistence type="predicted"/>
<dbReference type="InterPro" id="IPR011764">
    <property type="entry name" value="Biotin_carboxylation_dom"/>
</dbReference>
<dbReference type="SUPFAM" id="SSF56059">
    <property type="entry name" value="Glutathione synthetase ATP-binding domain-like"/>
    <property type="match status" value="1"/>
</dbReference>
<dbReference type="InterPro" id="IPR011053">
    <property type="entry name" value="Single_hybrid_motif"/>
</dbReference>
<dbReference type="SUPFAM" id="SSF51569">
    <property type="entry name" value="Aldolase"/>
    <property type="match status" value="1"/>
</dbReference>
<dbReference type="InterPro" id="IPR055268">
    <property type="entry name" value="PCB-like"/>
</dbReference>
<dbReference type="Pfam" id="PF02785">
    <property type="entry name" value="Biotin_carb_C"/>
    <property type="match status" value="1"/>
</dbReference>
<dbReference type="Gene3D" id="3.20.20.70">
    <property type="entry name" value="Aldolase class I"/>
    <property type="match status" value="1"/>
</dbReference>
<evidence type="ECO:0000256" key="7">
    <source>
        <dbReference type="ARBA" id="ARBA00023267"/>
    </source>
</evidence>
<dbReference type="InterPro" id="IPR013785">
    <property type="entry name" value="Aldolase_TIM"/>
</dbReference>
<dbReference type="Pfam" id="PF00289">
    <property type="entry name" value="Biotin_carb_N"/>
    <property type="match status" value="1"/>
</dbReference>
<dbReference type="InterPro" id="IPR011761">
    <property type="entry name" value="ATP-grasp"/>
</dbReference>
<gene>
    <name evidence="13" type="ORF">N1027_16915</name>
</gene>
<dbReference type="GO" id="GO:0004736">
    <property type="term" value="F:pyruvate carboxylase activity"/>
    <property type="evidence" value="ECO:0007669"/>
    <property type="project" value="UniProtKB-EC"/>
</dbReference>
<evidence type="ECO:0000256" key="1">
    <source>
        <dbReference type="ARBA" id="ARBA00001953"/>
    </source>
</evidence>
<dbReference type="Gene3D" id="2.40.50.100">
    <property type="match status" value="1"/>
</dbReference>
<dbReference type="InterPro" id="IPR003379">
    <property type="entry name" value="Carboxylase_cons_dom"/>
</dbReference>
<dbReference type="SMART" id="SM00878">
    <property type="entry name" value="Biotin_carb_C"/>
    <property type="match status" value="1"/>
</dbReference>
<dbReference type="Pfam" id="PF02786">
    <property type="entry name" value="CPSase_L_D2"/>
    <property type="match status" value="1"/>
</dbReference>
<dbReference type="InterPro" id="IPR005930">
    <property type="entry name" value="Pyruv_COase"/>
</dbReference>
<dbReference type="SUPFAM" id="SSF51246">
    <property type="entry name" value="Rudiment single hybrid motif"/>
    <property type="match status" value="1"/>
</dbReference>
<keyword evidence="13" id="KW-0670">Pyruvate</keyword>
<dbReference type="Proteomes" id="UP001165584">
    <property type="component" value="Unassembled WGS sequence"/>
</dbReference>
<evidence type="ECO:0000313" key="13">
    <source>
        <dbReference type="EMBL" id="MCS5719816.1"/>
    </source>
</evidence>
<evidence type="ECO:0000256" key="4">
    <source>
        <dbReference type="ARBA" id="ARBA00022723"/>
    </source>
</evidence>
<reference evidence="13" key="1">
    <citation type="submission" date="2022-08" db="EMBL/GenBank/DDBJ databases">
        <authorList>
            <person name="Deng Y."/>
            <person name="Han X.-F."/>
            <person name="Zhang Y.-Q."/>
        </authorList>
    </citation>
    <scope>NUCLEOTIDE SEQUENCE</scope>
    <source>
        <strain evidence="13">CPCC 205763</strain>
    </source>
</reference>
<dbReference type="PROSITE" id="PS50975">
    <property type="entry name" value="ATP_GRASP"/>
    <property type="match status" value="1"/>
</dbReference>
<dbReference type="PANTHER" id="PTHR43778">
    <property type="entry name" value="PYRUVATE CARBOXYLASE"/>
    <property type="match status" value="1"/>
</dbReference>
<dbReference type="InterPro" id="IPR011054">
    <property type="entry name" value="Rudment_hybrid_motif"/>
</dbReference>
<dbReference type="PROSITE" id="PS50991">
    <property type="entry name" value="PYR_CT"/>
    <property type="match status" value="1"/>
</dbReference>
<dbReference type="InterPro" id="IPR016185">
    <property type="entry name" value="PreATP-grasp_dom_sf"/>
</dbReference>
<feature type="domain" description="Biotin carboxylation" evidence="11">
    <location>
        <begin position="1"/>
        <end position="454"/>
    </location>
</feature>
<evidence type="ECO:0000256" key="6">
    <source>
        <dbReference type="ARBA" id="ARBA00022840"/>
    </source>
</evidence>
<dbReference type="Gene3D" id="3.30.470.20">
    <property type="entry name" value="ATP-grasp fold, B domain"/>
    <property type="match status" value="1"/>
</dbReference>
<comment type="function">
    <text evidence="8">Catalyzes a 2-step reaction, involving the ATP-dependent carboxylation of the covalently attached biotin in the first step and the transfer of the carboxyl group to pyruvate in the second.</text>
</comment>
<evidence type="ECO:0000256" key="2">
    <source>
        <dbReference type="ARBA" id="ARBA00013057"/>
    </source>
</evidence>
<dbReference type="Gene3D" id="3.10.600.10">
    <property type="entry name" value="pyruvate carboxylase f1077a mutant domain"/>
    <property type="match status" value="1"/>
</dbReference>
<feature type="domain" description="ATP-grasp" evidence="10">
    <location>
        <begin position="121"/>
        <end position="321"/>
    </location>
</feature>
<comment type="catalytic activity">
    <reaction evidence="8">
        <text>hydrogencarbonate + pyruvate + ATP = oxaloacetate + ADP + phosphate + H(+)</text>
        <dbReference type="Rhea" id="RHEA:20844"/>
        <dbReference type="ChEBI" id="CHEBI:15361"/>
        <dbReference type="ChEBI" id="CHEBI:15378"/>
        <dbReference type="ChEBI" id="CHEBI:16452"/>
        <dbReference type="ChEBI" id="CHEBI:17544"/>
        <dbReference type="ChEBI" id="CHEBI:30616"/>
        <dbReference type="ChEBI" id="CHEBI:43474"/>
        <dbReference type="ChEBI" id="CHEBI:456216"/>
        <dbReference type="EC" id="6.4.1.1"/>
    </reaction>
</comment>
<dbReference type="NCBIfam" id="NF006761">
    <property type="entry name" value="PRK09282.1"/>
    <property type="match status" value="1"/>
</dbReference>
<dbReference type="InterPro" id="IPR005481">
    <property type="entry name" value="BC-like_N"/>
</dbReference>
<evidence type="ECO:0000256" key="3">
    <source>
        <dbReference type="ARBA" id="ARBA00022598"/>
    </source>
</evidence>
<dbReference type="EC" id="6.4.1.1" evidence="2 8"/>
<evidence type="ECO:0000259" key="12">
    <source>
        <dbReference type="PROSITE" id="PS50991"/>
    </source>
</evidence>
<dbReference type="InterPro" id="IPR000891">
    <property type="entry name" value="PYR_CT"/>
</dbReference>
<evidence type="ECO:0000256" key="5">
    <source>
        <dbReference type="ARBA" id="ARBA00022741"/>
    </source>
</evidence>
<evidence type="ECO:0000259" key="11">
    <source>
        <dbReference type="PROSITE" id="PS50979"/>
    </source>
</evidence>
<evidence type="ECO:0000256" key="8">
    <source>
        <dbReference type="PIRNR" id="PIRNR001594"/>
    </source>
</evidence>
<evidence type="ECO:0000313" key="14">
    <source>
        <dbReference type="Proteomes" id="UP001165584"/>
    </source>
</evidence>
<name>A0ABT2GUC8_9MICO</name>
<dbReference type="EMBL" id="JANLCM010000002">
    <property type="protein sequence ID" value="MCS5719816.1"/>
    <property type="molecule type" value="Genomic_DNA"/>
</dbReference>
<comment type="caution">
    <text evidence="13">The sequence shown here is derived from an EMBL/GenBank/DDBJ whole genome shotgun (WGS) entry which is preliminary data.</text>
</comment>
<dbReference type="NCBIfam" id="NF009554">
    <property type="entry name" value="PRK12999.1"/>
    <property type="match status" value="1"/>
</dbReference>
<dbReference type="Pfam" id="PF00364">
    <property type="entry name" value="Biotin_lipoyl"/>
    <property type="match status" value="1"/>
</dbReference>
<keyword evidence="7 8" id="KW-0092">Biotin</keyword>
<protein>
    <recommendedName>
        <fullName evidence="2 8">Pyruvate carboxylase</fullName>
        <ecNumber evidence="2 8">6.4.1.1</ecNumber>
    </recommendedName>
</protein>
<dbReference type="InterPro" id="IPR000089">
    <property type="entry name" value="Biotin_lipoyl"/>
</dbReference>
<keyword evidence="6 8" id="KW-0067">ATP-binding</keyword>
<dbReference type="PROSITE" id="PS00867">
    <property type="entry name" value="CPSASE_2"/>
    <property type="match status" value="1"/>
</dbReference>
<accession>A0ABT2GUC8</accession>
<keyword evidence="14" id="KW-1185">Reference proteome</keyword>
<dbReference type="NCBIfam" id="TIGR01235">
    <property type="entry name" value="pyruv_carbox"/>
    <property type="match status" value="1"/>
</dbReference>
<keyword evidence="5 8" id="KW-0547">Nucleotide-binding</keyword>
<organism evidence="13 14">
    <name type="scientific">Herbiconiux aconitum</name>
    <dbReference type="NCBI Taxonomy" id="2970913"/>
    <lineage>
        <taxon>Bacteria</taxon>
        <taxon>Bacillati</taxon>
        <taxon>Actinomycetota</taxon>
        <taxon>Actinomycetes</taxon>
        <taxon>Micrococcales</taxon>
        <taxon>Microbacteriaceae</taxon>
        <taxon>Herbiconiux</taxon>
    </lineage>
</organism>
<dbReference type="PROSITE" id="PS50968">
    <property type="entry name" value="BIOTINYL_LIPOYL"/>
    <property type="match status" value="1"/>
</dbReference>
<dbReference type="RefSeq" id="WP_259509354.1">
    <property type="nucleotide sequence ID" value="NZ_JANLCM010000002.1"/>
</dbReference>
<dbReference type="InterPro" id="IPR005482">
    <property type="entry name" value="Biotin_COase_C"/>
</dbReference>
<feature type="domain" description="Lipoyl-binding" evidence="9">
    <location>
        <begin position="1058"/>
        <end position="1132"/>
    </location>
</feature>
<comment type="cofactor">
    <cofactor evidence="1 8">
        <name>biotin</name>
        <dbReference type="ChEBI" id="CHEBI:57586"/>
    </cofactor>
</comment>
<dbReference type="SUPFAM" id="SSF52440">
    <property type="entry name" value="PreATP-grasp domain"/>
    <property type="match status" value="1"/>
</dbReference>
<dbReference type="Pfam" id="PF00682">
    <property type="entry name" value="HMGL-like"/>
    <property type="match status" value="1"/>
</dbReference>
<dbReference type="PANTHER" id="PTHR43778:SF2">
    <property type="entry name" value="PYRUVATE CARBOXYLASE, MITOCHONDRIAL"/>
    <property type="match status" value="1"/>
</dbReference>
<dbReference type="CDD" id="cd07937">
    <property type="entry name" value="DRE_TIM_PC_TC_5S"/>
    <property type="match status" value="1"/>
</dbReference>
<evidence type="ECO:0000259" key="10">
    <source>
        <dbReference type="PROSITE" id="PS50975"/>
    </source>
</evidence>
<dbReference type="Pfam" id="PF02436">
    <property type="entry name" value="PYC_OADA"/>
    <property type="match status" value="1"/>
</dbReference>
<dbReference type="PIRSF" id="PIRSF001594">
    <property type="entry name" value="Pyruv_carbox"/>
    <property type="match status" value="1"/>
</dbReference>
<dbReference type="CDD" id="cd06850">
    <property type="entry name" value="biotinyl_domain"/>
    <property type="match status" value="1"/>
</dbReference>
<dbReference type="SUPFAM" id="SSF51230">
    <property type="entry name" value="Single hybrid motif"/>
    <property type="match status" value="1"/>
</dbReference>
<dbReference type="SUPFAM" id="SSF89000">
    <property type="entry name" value="post-HMGL domain-like"/>
    <property type="match status" value="1"/>
</dbReference>
<keyword evidence="3 8" id="KW-0436">Ligase</keyword>
<feature type="domain" description="Pyruvate carboxyltransferase" evidence="12">
    <location>
        <begin position="529"/>
        <end position="798"/>
    </location>
</feature>
<dbReference type="PROSITE" id="PS50979">
    <property type="entry name" value="BC"/>
    <property type="match status" value="1"/>
</dbReference>
<evidence type="ECO:0000259" key="9">
    <source>
        <dbReference type="PROSITE" id="PS50968"/>
    </source>
</evidence>
<sequence>MFTKILVANRGEIAIRAFRAAYELGAKTVAVFPYEDRNSLHRLKADEAYQIGEVGHPVRAYLDVSEIIRVAKESGADAIYPGYGFLSENPELAKQAAENGITFIGPGEHVLEMAGNKVTAKEHAIAAGVPVLKSTPATRDIEELIAGAADIGFPIFAKAVAGGGGRGMRRVETPEELRGALEAAMREADSAFGDPTMFLEQAVLRPRHIEVQILADGAGETLHLFERDCSVQRRNQKVVEIAPAPNISDELREALHSDAIKFAKSIGYVNAGTVEFLVDTVGDRAGEHVFIEMNPRIQVEHTVTEEVTDVDLVQSQMMIASGMTFDEIGLHQADIVLHGAALQCRITTEDPTAGFRPDTGKIAAYRSPGGAGVRLDGGTVDVGAQISPHFDSMLAKMTCRGRDFPAAVRRARRALAEFRIRGVSTNIPFLQGVLDDPDFIAGDLSTSFIEERPQLLAGHQSKDRGTKILNWLSDVTVNQPNGVRVGTLQPADKLPKIDLSTPAPDGSRQRLLELGPVGFAAELRAQTALAVTETTFRDAHQSLLATRVRTKDLVAVAPYVARMTPQLLSVEAWGGATYDVALRFLGEDPWERLATLREALPNVAIQMLLRGRNTVGYTPYPTEVTDAFVKEAASTGVDIFRIFDALNDVEQMRPAIDSVLGTGSTIAEVAVCYTGDLLDPAEDLYTLDYYLKLAEQIVASGAHILAIKDMAGLLRPTAAAKLVAAFRENFDLPVHVHTHDTAGGQLATLLAASQAGADAVDVASAPMAGTTSQPSASALVAALAHTQRDTGLSLQAVSDLEPYWEAVRQVYHPFESGLPGPTGRVYHHEIPGGQLSNLRQQAIALGLADDFERIEDLYAAANQILGRIPKVTPSSKVVGDLALHLAAVKADPADFAENPQKYDIPDSVIGFMAGELGELPGGWPEPFRTKVLEGKNIKIGVTPITDADREALHGDALERRATLNRLLFPAPTRQFEQMRELFGDLSVIDTVDYLYGLTQGVEHVVEIDKGVRLFVGLEAIGEVDDKGMRTVMTTLNGQLRPVNVRDRSIAVEAKAAEKADGSKPGQVPAPFSGVVTLKVEEGATVSAGEAVASIEAMKMEAAITTPVAGVVTRLAIPKTQQVEAGDLIVVVTPQ</sequence>
<dbReference type="InterPro" id="IPR005479">
    <property type="entry name" value="CPAse_ATP-bd"/>
</dbReference>